<sequence length="73" mass="8738">MILDLELNFNDMLNEIYKGWKYMNINECSKLTKCSKATLRYYDKKSIVTPSRDINGYRDYSKEMLKKLGLFKL</sequence>
<dbReference type="KEGG" id="xap:XA3_14930"/>
<dbReference type="EMBL" id="AP026802">
    <property type="protein sequence ID" value="BDR59052.1"/>
    <property type="molecule type" value="Genomic_DNA"/>
</dbReference>
<evidence type="ECO:0000313" key="2">
    <source>
        <dbReference type="EMBL" id="BDR59052.1"/>
    </source>
</evidence>
<dbReference type="GO" id="GO:0006355">
    <property type="term" value="P:regulation of DNA-templated transcription"/>
    <property type="evidence" value="ECO:0007669"/>
    <property type="project" value="InterPro"/>
</dbReference>
<reference evidence="2 3" key="1">
    <citation type="journal article" date="2023" name="Microbiol. Spectr.">
        <title>Symbiosis of Carpenter Bees with Uncharacterized Lactic Acid Bacteria Showing NAD Auxotrophy.</title>
        <authorList>
            <person name="Kawasaki S."/>
            <person name="Ozawa K."/>
            <person name="Mori T."/>
            <person name="Yamamoto A."/>
            <person name="Ito M."/>
            <person name="Ohkuma M."/>
            <person name="Sakamoto M."/>
            <person name="Matsutani M."/>
        </authorList>
    </citation>
    <scope>NUCLEOTIDE SEQUENCE [LARGE SCALE GENOMIC DNA]</scope>
    <source>
        <strain evidence="2 3">XA3</strain>
    </source>
</reference>
<evidence type="ECO:0000259" key="1">
    <source>
        <dbReference type="PROSITE" id="PS50937"/>
    </source>
</evidence>
<feature type="domain" description="HTH merR-type" evidence="1">
    <location>
        <begin position="22"/>
        <end position="73"/>
    </location>
</feature>
<dbReference type="PROSITE" id="PS50937">
    <property type="entry name" value="HTH_MERR_2"/>
    <property type="match status" value="1"/>
</dbReference>
<dbReference type="InterPro" id="IPR000551">
    <property type="entry name" value="MerR-type_HTH_dom"/>
</dbReference>
<dbReference type="Pfam" id="PF00376">
    <property type="entry name" value="MerR"/>
    <property type="match status" value="1"/>
</dbReference>
<dbReference type="Gene3D" id="1.10.1660.10">
    <property type="match status" value="1"/>
</dbReference>
<dbReference type="Proteomes" id="UP001321861">
    <property type="component" value="Chromosome"/>
</dbReference>
<keyword evidence="3" id="KW-1185">Reference proteome</keyword>
<proteinExistence type="predicted"/>
<dbReference type="CDD" id="cd00592">
    <property type="entry name" value="HTH_MerR-like"/>
    <property type="match status" value="1"/>
</dbReference>
<evidence type="ECO:0000313" key="3">
    <source>
        <dbReference type="Proteomes" id="UP001321861"/>
    </source>
</evidence>
<dbReference type="InterPro" id="IPR009061">
    <property type="entry name" value="DNA-bd_dom_put_sf"/>
</dbReference>
<dbReference type="AlphaFoldDB" id="A0AAU9DPG8"/>
<accession>A0AAU9DPG8</accession>
<protein>
    <recommendedName>
        <fullName evidence="1">HTH merR-type domain-containing protein</fullName>
    </recommendedName>
</protein>
<name>A0AAU9DPG8_9LACO</name>
<gene>
    <name evidence="2" type="ORF">XA3_14930</name>
</gene>
<dbReference type="SUPFAM" id="SSF46955">
    <property type="entry name" value="Putative DNA-binding domain"/>
    <property type="match status" value="1"/>
</dbReference>
<organism evidence="2 3">
    <name type="scientific">Xylocopilactobacillus apicola</name>
    <dbReference type="NCBI Taxonomy" id="2932184"/>
    <lineage>
        <taxon>Bacteria</taxon>
        <taxon>Bacillati</taxon>
        <taxon>Bacillota</taxon>
        <taxon>Bacilli</taxon>
        <taxon>Lactobacillales</taxon>
        <taxon>Lactobacillaceae</taxon>
        <taxon>Xylocopilactobacillus</taxon>
    </lineage>
</organism>
<dbReference type="GO" id="GO:0003677">
    <property type="term" value="F:DNA binding"/>
    <property type="evidence" value="ECO:0007669"/>
    <property type="project" value="InterPro"/>
</dbReference>